<keyword evidence="3" id="KW-1185">Reference proteome</keyword>
<evidence type="ECO:0000313" key="3">
    <source>
        <dbReference type="Proteomes" id="UP000238634"/>
    </source>
</evidence>
<feature type="domain" description="PIN" evidence="1">
    <location>
        <begin position="8"/>
        <end position="124"/>
    </location>
</feature>
<dbReference type="Proteomes" id="UP000238634">
    <property type="component" value="Unassembled WGS sequence"/>
</dbReference>
<name>A0A2T1DBW3_9CYAN</name>
<dbReference type="OrthoDB" id="13900at2"/>
<dbReference type="CDD" id="cd18692">
    <property type="entry name" value="PIN_VapC-like"/>
    <property type="match status" value="1"/>
</dbReference>
<proteinExistence type="predicted"/>
<evidence type="ECO:0000259" key="1">
    <source>
        <dbReference type="Pfam" id="PF01850"/>
    </source>
</evidence>
<comment type="caution">
    <text evidence="2">The sequence shown here is derived from an EMBL/GenBank/DDBJ whole genome shotgun (WGS) entry which is preliminary data.</text>
</comment>
<dbReference type="InterPro" id="IPR002716">
    <property type="entry name" value="PIN_dom"/>
</dbReference>
<dbReference type="EMBL" id="PVWG01000022">
    <property type="protein sequence ID" value="PSB17944.1"/>
    <property type="molecule type" value="Genomic_DNA"/>
</dbReference>
<protein>
    <submittedName>
        <fullName evidence="2">PIN domain-containing protein</fullName>
    </submittedName>
</protein>
<dbReference type="STRING" id="1920490.GCA_001895925_04241"/>
<dbReference type="SUPFAM" id="SSF88723">
    <property type="entry name" value="PIN domain-like"/>
    <property type="match status" value="1"/>
</dbReference>
<sequence>MNFMTDRIFLDTNLWVYVYAKNSIDKTQAIEALIADPSSQLQVSTQVLGELFNVLVRKKFTSQADAANIIFELISDFAVIEIDAPKVMQAIRINQCYGYTYWDSLIVATALLSNCIILYSEDMQHNQLIENQLRILNPFTA</sequence>
<dbReference type="AlphaFoldDB" id="A0A2T1DBW3"/>
<accession>A0A2T1DBW3</accession>
<gene>
    <name evidence="2" type="ORF">C7B65_17260</name>
</gene>
<dbReference type="InterPro" id="IPR029060">
    <property type="entry name" value="PIN-like_dom_sf"/>
</dbReference>
<dbReference type="Gene3D" id="3.40.50.1010">
    <property type="entry name" value="5'-nuclease"/>
    <property type="match status" value="1"/>
</dbReference>
<evidence type="ECO:0000313" key="2">
    <source>
        <dbReference type="EMBL" id="PSB17944.1"/>
    </source>
</evidence>
<reference evidence="2 3" key="1">
    <citation type="submission" date="2018-02" db="EMBL/GenBank/DDBJ databases">
        <authorList>
            <person name="Cohen D.B."/>
            <person name="Kent A.D."/>
        </authorList>
    </citation>
    <scope>NUCLEOTIDE SEQUENCE [LARGE SCALE GENOMIC DNA]</scope>
    <source>
        <strain evidence="2 3">ULC007</strain>
    </source>
</reference>
<reference evidence="2 3" key="2">
    <citation type="submission" date="2018-03" db="EMBL/GenBank/DDBJ databases">
        <title>The ancient ancestry and fast evolution of plastids.</title>
        <authorList>
            <person name="Moore K.R."/>
            <person name="Magnabosco C."/>
            <person name="Momper L."/>
            <person name="Gold D.A."/>
            <person name="Bosak T."/>
            <person name="Fournier G.P."/>
        </authorList>
    </citation>
    <scope>NUCLEOTIDE SEQUENCE [LARGE SCALE GENOMIC DNA]</scope>
    <source>
        <strain evidence="2 3">ULC007</strain>
    </source>
</reference>
<dbReference type="Pfam" id="PF01850">
    <property type="entry name" value="PIN"/>
    <property type="match status" value="1"/>
</dbReference>
<organism evidence="2 3">
    <name type="scientific">Phormidesmis priestleyi ULC007</name>
    <dbReference type="NCBI Taxonomy" id="1920490"/>
    <lineage>
        <taxon>Bacteria</taxon>
        <taxon>Bacillati</taxon>
        <taxon>Cyanobacteriota</taxon>
        <taxon>Cyanophyceae</taxon>
        <taxon>Leptolyngbyales</taxon>
        <taxon>Leptolyngbyaceae</taxon>
        <taxon>Phormidesmis</taxon>
    </lineage>
</organism>